<sequence length="154" mass="18071">MKKAFSFRWFFRPEGLITLMIVFWLIVYAMNFALGYDYFGIWPEPTLLWPLALFVFAVMYYFTREFRQWKGLHYFHVASLIIFPVLTFQWAATVGNMPEESYIFPDLASRHRWEAYQAMVDVLILPAAIFVFGGQVAFIVNIIAGFIRGKKTIA</sequence>
<accession>A0ABZ2Z840</accession>
<dbReference type="Proteomes" id="UP001449657">
    <property type="component" value="Chromosome"/>
</dbReference>
<gene>
    <name evidence="2" type="ORF">WJU22_04755</name>
</gene>
<feature type="transmembrane region" description="Helical" evidence="1">
    <location>
        <begin position="74"/>
        <end position="92"/>
    </location>
</feature>
<keyword evidence="3" id="KW-1185">Reference proteome</keyword>
<name>A0ABZ2Z840_9BACT</name>
<feature type="transmembrane region" description="Helical" evidence="1">
    <location>
        <begin position="123"/>
        <end position="147"/>
    </location>
</feature>
<protein>
    <submittedName>
        <fullName evidence="2">Uncharacterized protein</fullName>
    </submittedName>
</protein>
<evidence type="ECO:0000313" key="3">
    <source>
        <dbReference type="Proteomes" id="UP001449657"/>
    </source>
</evidence>
<feature type="transmembrane region" description="Helical" evidence="1">
    <location>
        <begin position="16"/>
        <end position="34"/>
    </location>
</feature>
<keyword evidence="1" id="KW-1133">Transmembrane helix</keyword>
<reference evidence="2 3" key="1">
    <citation type="submission" date="2024-03" db="EMBL/GenBank/DDBJ databases">
        <title>Chitinophaga caseinilytica sp. nov., a casein hydrolysing bacterium isolated from forest soil.</title>
        <authorList>
            <person name="Lee D.S."/>
            <person name="Han D.M."/>
            <person name="Baek J.H."/>
            <person name="Choi D.G."/>
            <person name="Jeon J.H."/>
            <person name="Jeon C.O."/>
        </authorList>
    </citation>
    <scope>NUCLEOTIDE SEQUENCE [LARGE SCALE GENOMIC DNA]</scope>
    <source>
        <strain evidence="2 3">KACC 19118</strain>
    </source>
</reference>
<feature type="transmembrane region" description="Helical" evidence="1">
    <location>
        <begin position="46"/>
        <end position="62"/>
    </location>
</feature>
<organism evidence="2 3">
    <name type="scientific">Chitinophaga caseinilytica</name>
    <dbReference type="NCBI Taxonomy" id="2267521"/>
    <lineage>
        <taxon>Bacteria</taxon>
        <taxon>Pseudomonadati</taxon>
        <taxon>Bacteroidota</taxon>
        <taxon>Chitinophagia</taxon>
        <taxon>Chitinophagales</taxon>
        <taxon>Chitinophagaceae</taxon>
        <taxon>Chitinophaga</taxon>
    </lineage>
</organism>
<evidence type="ECO:0000256" key="1">
    <source>
        <dbReference type="SAM" id="Phobius"/>
    </source>
</evidence>
<keyword evidence="1" id="KW-0472">Membrane</keyword>
<dbReference type="RefSeq" id="WP_341842117.1">
    <property type="nucleotide sequence ID" value="NZ_CP149792.1"/>
</dbReference>
<dbReference type="EMBL" id="CP150096">
    <property type="protein sequence ID" value="WZN47482.1"/>
    <property type="molecule type" value="Genomic_DNA"/>
</dbReference>
<proteinExistence type="predicted"/>
<keyword evidence="1" id="KW-0812">Transmembrane</keyword>
<evidence type="ECO:0000313" key="2">
    <source>
        <dbReference type="EMBL" id="WZN47482.1"/>
    </source>
</evidence>